<evidence type="ECO:0000259" key="1">
    <source>
        <dbReference type="Pfam" id="PF09995"/>
    </source>
</evidence>
<dbReference type="InterPro" id="IPR018713">
    <property type="entry name" value="MPAB/Lcp_cat_dom"/>
</dbReference>
<name>A0ABP7EY00_9ACTN</name>
<organism evidence="2 3">
    <name type="scientific">Salinactinospora qingdaonensis</name>
    <dbReference type="NCBI Taxonomy" id="702744"/>
    <lineage>
        <taxon>Bacteria</taxon>
        <taxon>Bacillati</taxon>
        <taxon>Actinomycetota</taxon>
        <taxon>Actinomycetes</taxon>
        <taxon>Streptosporangiales</taxon>
        <taxon>Nocardiopsidaceae</taxon>
        <taxon>Salinactinospora</taxon>
    </lineage>
</organism>
<keyword evidence="3" id="KW-1185">Reference proteome</keyword>
<gene>
    <name evidence="2" type="ORF">GCM10022402_02530</name>
</gene>
<sequence>MSPFYADRMDRGLFEDDAAIRAIGQEGAVLLAAGYAILMQLAHPKVAQGVYEHSDFAHRPLDRLNGTLSYVYAVVFGTRDEAERVGRAVRAAHGRISGPGYDSLDPELQVWVAATLYDGALRVTERALHQLPAETVEEAHPQYAVLATALGCPEQMWPASREAFVAYWQDMLAQLRVTDQARELVRQLRYPRNRLLRPAAALQLFVATGLLPSQLRTQYGLRWGPRHEGALRALFATVARINPLLPLAVRRLPLTVCLWNLRRRARRPRRRAAR</sequence>
<comment type="caution">
    <text evidence="2">The sequence shown here is derived from an EMBL/GenBank/DDBJ whole genome shotgun (WGS) entry which is preliminary data.</text>
</comment>
<dbReference type="Proteomes" id="UP001500908">
    <property type="component" value="Unassembled WGS sequence"/>
</dbReference>
<dbReference type="PANTHER" id="PTHR36151">
    <property type="entry name" value="BLR2777 PROTEIN"/>
    <property type="match status" value="1"/>
</dbReference>
<evidence type="ECO:0000313" key="2">
    <source>
        <dbReference type="EMBL" id="GAA3725358.1"/>
    </source>
</evidence>
<accession>A0ABP7EY00</accession>
<proteinExistence type="predicted"/>
<dbReference type="EMBL" id="BAABDD010000001">
    <property type="protein sequence ID" value="GAA3725358.1"/>
    <property type="molecule type" value="Genomic_DNA"/>
</dbReference>
<dbReference type="PANTHER" id="PTHR36151:SF3">
    <property type="entry name" value="ER-BOUND OXYGENASE MPAB_MPAB'_RUBBER OXYGENASE CATALYTIC DOMAIN-CONTAINING PROTEIN"/>
    <property type="match status" value="1"/>
</dbReference>
<evidence type="ECO:0000313" key="3">
    <source>
        <dbReference type="Proteomes" id="UP001500908"/>
    </source>
</evidence>
<feature type="domain" description="ER-bound oxygenase mpaB/mpaB'/Rubber oxygenase catalytic" evidence="1">
    <location>
        <begin position="21"/>
        <end position="239"/>
    </location>
</feature>
<protein>
    <submittedName>
        <fullName evidence="2">Oxygenase MpaB family protein</fullName>
    </submittedName>
</protein>
<reference evidence="3" key="1">
    <citation type="journal article" date="2019" name="Int. J. Syst. Evol. Microbiol.">
        <title>The Global Catalogue of Microorganisms (GCM) 10K type strain sequencing project: providing services to taxonomists for standard genome sequencing and annotation.</title>
        <authorList>
            <consortium name="The Broad Institute Genomics Platform"/>
            <consortium name="The Broad Institute Genome Sequencing Center for Infectious Disease"/>
            <person name="Wu L."/>
            <person name="Ma J."/>
        </authorList>
    </citation>
    <scope>NUCLEOTIDE SEQUENCE [LARGE SCALE GENOMIC DNA]</scope>
    <source>
        <strain evidence="3">JCM 17137</strain>
    </source>
</reference>
<dbReference type="Pfam" id="PF09995">
    <property type="entry name" value="MPAB_Lcp_cat"/>
    <property type="match status" value="1"/>
</dbReference>